<proteinExistence type="predicted"/>
<evidence type="ECO:0000313" key="3">
    <source>
        <dbReference type="Proteomes" id="UP001209570"/>
    </source>
</evidence>
<comment type="caution">
    <text evidence="2">The sequence shown here is derived from an EMBL/GenBank/DDBJ whole genome shotgun (WGS) entry which is preliminary data.</text>
</comment>
<sequence length="196" mass="23001">MGPKPIITDREARLVVRAANTGDYTARQLHDAFSLKCSVRTVQRLLQRVDHLVYTKMDRTLPLDAAHMAARLEWSEKMVLFTQWTNTIYSDEKKFNLDGPDGYKTYWHDLRLPRRDIEVMQWPARSPDFNPIENVWSKMSSIMYANARQYHSKEELKVAVLAAWEQISQDYIDNLIASMPRRCIEGIKLRGKKTHY</sequence>
<organism evidence="2 3">
    <name type="scientific">Pythium insidiosum</name>
    <name type="common">Pythiosis disease agent</name>
    <dbReference type="NCBI Taxonomy" id="114742"/>
    <lineage>
        <taxon>Eukaryota</taxon>
        <taxon>Sar</taxon>
        <taxon>Stramenopiles</taxon>
        <taxon>Oomycota</taxon>
        <taxon>Peronosporomycetes</taxon>
        <taxon>Pythiales</taxon>
        <taxon>Pythiaceae</taxon>
        <taxon>Pythium</taxon>
    </lineage>
</organism>
<accession>A0AAD5Q431</accession>
<dbReference type="Proteomes" id="UP001209570">
    <property type="component" value="Unassembled WGS sequence"/>
</dbReference>
<keyword evidence="3" id="KW-1185">Reference proteome</keyword>
<gene>
    <name evidence="2" type="ORF">P43SY_001269</name>
</gene>
<dbReference type="Gene3D" id="3.30.420.10">
    <property type="entry name" value="Ribonuclease H-like superfamily/Ribonuclease H"/>
    <property type="match status" value="2"/>
</dbReference>
<name>A0AAD5Q431_PYTIN</name>
<dbReference type="EMBL" id="JAKCXM010000591">
    <property type="protein sequence ID" value="KAJ0392686.1"/>
    <property type="molecule type" value="Genomic_DNA"/>
</dbReference>
<dbReference type="InterPro" id="IPR036397">
    <property type="entry name" value="RNaseH_sf"/>
</dbReference>
<protein>
    <recommendedName>
        <fullName evidence="1">Tc1-like transposase DDE domain-containing protein</fullName>
    </recommendedName>
</protein>
<dbReference type="InterPro" id="IPR038717">
    <property type="entry name" value="Tc1-like_DDE_dom"/>
</dbReference>
<dbReference type="GO" id="GO:0003676">
    <property type="term" value="F:nucleic acid binding"/>
    <property type="evidence" value="ECO:0007669"/>
    <property type="project" value="InterPro"/>
</dbReference>
<feature type="domain" description="Tc1-like transposase DDE" evidence="1">
    <location>
        <begin position="115"/>
        <end position="157"/>
    </location>
</feature>
<dbReference type="AlphaFoldDB" id="A0AAD5Q431"/>
<dbReference type="Pfam" id="PF13358">
    <property type="entry name" value="DDE_3"/>
    <property type="match status" value="1"/>
</dbReference>
<evidence type="ECO:0000259" key="1">
    <source>
        <dbReference type="Pfam" id="PF13358"/>
    </source>
</evidence>
<reference evidence="2" key="1">
    <citation type="submission" date="2021-12" db="EMBL/GenBank/DDBJ databases">
        <title>Prjna785345.</title>
        <authorList>
            <person name="Rujirawat T."/>
            <person name="Krajaejun T."/>
        </authorList>
    </citation>
    <scope>NUCLEOTIDE SEQUENCE</scope>
    <source>
        <strain evidence="2">Pi057C3</strain>
    </source>
</reference>
<evidence type="ECO:0000313" key="2">
    <source>
        <dbReference type="EMBL" id="KAJ0392686.1"/>
    </source>
</evidence>